<dbReference type="GeneID" id="25986593"/>
<evidence type="ECO:0000313" key="2">
    <source>
        <dbReference type="EMBL" id="EJT52626.1"/>
    </source>
</evidence>
<sequence>MPAREVTPGPPETPWATVDECYYQWLKNTDTCKGTSLCWELDKFFAASRRSELSMSFLDDLREIAFCPSLITCTCSGGTLIHPNCRPAIGRLHASHEWSFDLSRPGALQDWTWRRLLEYYWHHAWPSPEANFPPLSTSATTSFKSNVLGPLHHPSRTAVHQGLTLTLLRHAPPKSNPRSQLRNKWIRYLCRGADSLPAVDQFPPFSPAVGTMVLDNQFDEEAALGLWGIFERCDIDICPCAGWAASGFSAPGTIADDETVSLRSINGVTVVFLSLVFLSLVAWEHRKVFCQSWRLQGIILSDLLRHGVGWLLFQHRDSYSMSISTQLFFQPLDLRDTNEGALMWSSVFEWLPPDPGDVFPSTWSEGRARALLLFRTWATRYATKGPIQDSLPRYLNVLRDMSPAWYEDFDWQVHDAHVRFTSSCGLALGTGVALVVERFEQMLGSDLPDGVHTLRAQVADFFREYFDTAVRTSGRRTRPFNGLVSLRHWSLHPELRRLGTTFDSEWHDFLHRMDASNQVRWENRSALMRHFCTAFLDALLAQVDLDEYWRDTARIVRSNLASPVSIQLVPGADRNQLLTFHNAQGADLSADFAAKFMIGLNEKWADRWDGEPSEMRETVPQADAGDPPSEASITELKNEDPDPDGPNPPPPSDKPGRAGPHQLWISVVLAFLALVIAFSQGRLGNLSPGHLRTLTPDPAQLISTGHIVARYEAGSSLVLSIGDRVNVLEQPVPGWVKVRTDTGSVARLVALE</sequence>
<accession>J5TSX9</accession>
<dbReference type="Proteomes" id="UP000002748">
    <property type="component" value="Unassembled WGS sequence"/>
</dbReference>
<evidence type="ECO:0000256" key="1">
    <source>
        <dbReference type="SAM" id="MobiDB-lite"/>
    </source>
</evidence>
<dbReference type="VEuPathDB" id="FungiDB:A1Q1_03080"/>
<dbReference type="AlphaFoldDB" id="J5TSX9"/>
<dbReference type="RefSeq" id="XP_014183645.1">
    <property type="nucleotide sequence ID" value="XM_014328170.1"/>
</dbReference>
<organism evidence="2 3">
    <name type="scientific">Trichosporon asahii var. asahii (strain ATCC 90039 / CBS 2479 / JCM 2466 / KCTC 7840 / NBRC 103889/ NCYC 2677 / UAMH 7654)</name>
    <name type="common">Yeast</name>
    <dbReference type="NCBI Taxonomy" id="1186058"/>
    <lineage>
        <taxon>Eukaryota</taxon>
        <taxon>Fungi</taxon>
        <taxon>Dikarya</taxon>
        <taxon>Basidiomycota</taxon>
        <taxon>Agaricomycotina</taxon>
        <taxon>Tremellomycetes</taxon>
        <taxon>Trichosporonales</taxon>
        <taxon>Trichosporonaceae</taxon>
        <taxon>Trichosporon</taxon>
    </lineage>
</organism>
<gene>
    <name evidence="2" type="ORF">A1Q1_03080</name>
</gene>
<protein>
    <submittedName>
        <fullName evidence="2">Uncharacterized protein</fullName>
    </submittedName>
</protein>
<proteinExistence type="predicted"/>
<dbReference type="KEGG" id="tasa:A1Q1_03080"/>
<evidence type="ECO:0000313" key="3">
    <source>
        <dbReference type="Proteomes" id="UP000002748"/>
    </source>
</evidence>
<name>J5TSX9_TRIAS</name>
<dbReference type="EMBL" id="ALBS01000021">
    <property type="protein sequence ID" value="EJT52626.1"/>
    <property type="molecule type" value="Genomic_DNA"/>
</dbReference>
<dbReference type="HOGENOM" id="CLU_370140_0_0_1"/>
<feature type="region of interest" description="Disordered" evidence="1">
    <location>
        <begin position="611"/>
        <end position="659"/>
    </location>
</feature>
<comment type="caution">
    <text evidence="2">The sequence shown here is derived from an EMBL/GenBank/DDBJ whole genome shotgun (WGS) entry which is preliminary data.</text>
</comment>
<feature type="compositionally biased region" description="Pro residues" evidence="1">
    <location>
        <begin position="644"/>
        <end position="653"/>
    </location>
</feature>
<reference evidence="2 3" key="1">
    <citation type="journal article" date="2012" name="Eukaryot. Cell">
        <title>Draft genome sequence of CBS 2479, the standard type strain of Trichosporon asahii.</title>
        <authorList>
            <person name="Yang R.Y."/>
            <person name="Li H.T."/>
            <person name="Zhu H."/>
            <person name="Zhou G.P."/>
            <person name="Wang M."/>
            <person name="Wang L."/>
        </authorList>
    </citation>
    <scope>NUCLEOTIDE SEQUENCE [LARGE SCALE GENOMIC DNA]</scope>
    <source>
        <strain evidence="3">ATCC 90039 / CBS 2479 / JCM 2466 / KCTC 7840 / NCYC 2677 / UAMH 7654</strain>
    </source>
</reference>